<dbReference type="GO" id="GO:0004930">
    <property type="term" value="F:G protein-coupled receptor activity"/>
    <property type="evidence" value="ECO:0007669"/>
    <property type="project" value="InterPro"/>
</dbReference>
<feature type="domain" description="G-protein coupled receptors family 1 profile" evidence="6">
    <location>
        <begin position="17"/>
        <end position="288"/>
    </location>
</feature>
<comment type="caution">
    <text evidence="8">The sequence shown here is derived from an EMBL/GenBank/DDBJ whole genome shotgun (WGS) entry which is preliminary data.</text>
</comment>
<keyword evidence="4 5" id="KW-0472">Membrane</keyword>
<dbReference type="PROSITE" id="PS50262">
    <property type="entry name" value="G_PROTEIN_RECEP_F1_2"/>
    <property type="match status" value="1"/>
</dbReference>
<dbReference type="EMBL" id="CAJNOR010000064">
    <property type="protein sequence ID" value="CAF0781214.1"/>
    <property type="molecule type" value="Genomic_DNA"/>
</dbReference>
<name>A0A815BZ87_ADIRI</name>
<dbReference type="PANTHER" id="PTHR46641">
    <property type="entry name" value="FMRFAMIDE RECEPTOR-RELATED"/>
    <property type="match status" value="1"/>
</dbReference>
<dbReference type="Gene3D" id="1.20.1070.10">
    <property type="entry name" value="Rhodopsin 7-helix transmembrane proteins"/>
    <property type="match status" value="1"/>
</dbReference>
<reference evidence="8" key="1">
    <citation type="submission" date="2021-02" db="EMBL/GenBank/DDBJ databases">
        <authorList>
            <person name="Nowell W R."/>
        </authorList>
    </citation>
    <scope>NUCLEOTIDE SEQUENCE</scope>
</reference>
<dbReference type="EMBL" id="CAJNOJ010000197">
    <property type="protein sequence ID" value="CAF1276927.1"/>
    <property type="molecule type" value="Genomic_DNA"/>
</dbReference>
<feature type="transmembrane region" description="Helical" evidence="5">
    <location>
        <begin position="128"/>
        <end position="149"/>
    </location>
</feature>
<evidence type="ECO:0000256" key="2">
    <source>
        <dbReference type="ARBA" id="ARBA00022692"/>
    </source>
</evidence>
<feature type="transmembrane region" description="Helical" evidence="5">
    <location>
        <begin position="268"/>
        <end position="291"/>
    </location>
</feature>
<feature type="transmembrane region" description="Helical" evidence="5">
    <location>
        <begin position="227"/>
        <end position="248"/>
    </location>
</feature>
<dbReference type="InterPro" id="IPR000276">
    <property type="entry name" value="GPCR_Rhodpsn"/>
</dbReference>
<comment type="subcellular location">
    <subcellularLocation>
        <location evidence="1">Membrane</location>
    </subcellularLocation>
</comment>
<evidence type="ECO:0000256" key="1">
    <source>
        <dbReference type="ARBA" id="ARBA00004370"/>
    </source>
</evidence>
<dbReference type="InterPro" id="IPR052954">
    <property type="entry name" value="GPCR-Ligand_Int"/>
</dbReference>
<feature type="transmembrane region" description="Helical" evidence="5">
    <location>
        <begin position="45"/>
        <end position="68"/>
    </location>
</feature>
<keyword evidence="2 5" id="KW-0812">Transmembrane</keyword>
<dbReference type="Proteomes" id="UP000663852">
    <property type="component" value="Unassembled WGS sequence"/>
</dbReference>
<dbReference type="PRINTS" id="PR00237">
    <property type="entry name" value="GPCRRHODOPSN"/>
</dbReference>
<feature type="transmembrane region" description="Helical" evidence="5">
    <location>
        <begin position="88"/>
        <end position="107"/>
    </location>
</feature>
<evidence type="ECO:0000313" key="10">
    <source>
        <dbReference type="Proteomes" id="UP000663852"/>
    </source>
</evidence>
<evidence type="ECO:0000313" key="8">
    <source>
        <dbReference type="EMBL" id="CAF1276927.1"/>
    </source>
</evidence>
<dbReference type="GO" id="GO:0016020">
    <property type="term" value="C:membrane"/>
    <property type="evidence" value="ECO:0007669"/>
    <property type="project" value="UniProtKB-SubCell"/>
</dbReference>
<dbReference type="Pfam" id="PF00001">
    <property type="entry name" value="7tm_1"/>
    <property type="match status" value="1"/>
</dbReference>
<evidence type="ECO:0000313" key="9">
    <source>
        <dbReference type="Proteomes" id="UP000663828"/>
    </source>
</evidence>
<evidence type="ECO:0000256" key="5">
    <source>
        <dbReference type="SAM" id="Phobius"/>
    </source>
</evidence>
<feature type="transmembrane region" description="Helical" evidence="5">
    <location>
        <begin position="169"/>
        <end position="191"/>
    </location>
</feature>
<proteinExistence type="predicted"/>
<dbReference type="AlphaFoldDB" id="A0A815BZ87"/>
<sequence length="313" mass="36303">MSSIPILSLIQTNLIRYGTLVVLIFGFVGNIGVVYLFSHHHKNGCALYLLCAALFNIIYLSVSIPYGLYVLDNFDPSSSSLYVCKSRFFFFHVWGQVSRYFVILACVDRFLLTHRNATIRNFSHINKTRILIVISIIFWHVFPIHIFIMTTIQNGRCGYFGLYYILNSVYTLIFVGFLPPILMVIFGYLSFRNVSQMRTRIQPSGTTITNHQGNAIQQKDRSLLKMLLSEVSVYVVTMSLYPIILLEISLTNSMNIQKSPQRSQIENFISFLSLFLIYLNTSAPFYIYFVVSKSFRHDVRESFKKLYKFILRK</sequence>
<feature type="transmembrane region" description="Helical" evidence="5">
    <location>
        <begin position="15"/>
        <end position="38"/>
    </location>
</feature>
<accession>A0A815BZ87</accession>
<evidence type="ECO:0000259" key="6">
    <source>
        <dbReference type="PROSITE" id="PS50262"/>
    </source>
</evidence>
<dbReference type="OrthoDB" id="9990906at2759"/>
<protein>
    <recommendedName>
        <fullName evidence="6">G-protein coupled receptors family 1 profile domain-containing protein</fullName>
    </recommendedName>
</protein>
<dbReference type="Proteomes" id="UP000663828">
    <property type="component" value="Unassembled WGS sequence"/>
</dbReference>
<gene>
    <name evidence="8" type="ORF">EDS130_LOCUS29328</name>
    <name evidence="7" type="ORF">XAT740_LOCUS1982</name>
</gene>
<evidence type="ECO:0000256" key="3">
    <source>
        <dbReference type="ARBA" id="ARBA00022989"/>
    </source>
</evidence>
<evidence type="ECO:0000256" key="4">
    <source>
        <dbReference type="ARBA" id="ARBA00023136"/>
    </source>
</evidence>
<evidence type="ECO:0000313" key="7">
    <source>
        <dbReference type="EMBL" id="CAF0781214.1"/>
    </source>
</evidence>
<dbReference type="PANTHER" id="PTHR46641:SF18">
    <property type="entry name" value="G-PROTEIN COUPLED RECEPTORS FAMILY 1 PROFILE DOMAIN-CONTAINING PROTEIN"/>
    <property type="match status" value="1"/>
</dbReference>
<dbReference type="InterPro" id="IPR017452">
    <property type="entry name" value="GPCR_Rhodpsn_7TM"/>
</dbReference>
<organism evidence="8 10">
    <name type="scientific">Adineta ricciae</name>
    <name type="common">Rotifer</name>
    <dbReference type="NCBI Taxonomy" id="249248"/>
    <lineage>
        <taxon>Eukaryota</taxon>
        <taxon>Metazoa</taxon>
        <taxon>Spiralia</taxon>
        <taxon>Gnathifera</taxon>
        <taxon>Rotifera</taxon>
        <taxon>Eurotatoria</taxon>
        <taxon>Bdelloidea</taxon>
        <taxon>Adinetida</taxon>
        <taxon>Adinetidae</taxon>
        <taxon>Adineta</taxon>
    </lineage>
</organism>
<dbReference type="SUPFAM" id="SSF81321">
    <property type="entry name" value="Family A G protein-coupled receptor-like"/>
    <property type="match status" value="1"/>
</dbReference>
<keyword evidence="3 5" id="KW-1133">Transmembrane helix</keyword>
<keyword evidence="9" id="KW-1185">Reference proteome</keyword>